<dbReference type="InterPro" id="IPR013783">
    <property type="entry name" value="Ig-like_fold"/>
</dbReference>
<evidence type="ECO:0000259" key="8">
    <source>
        <dbReference type="PROSITE" id="PS50093"/>
    </source>
</evidence>
<protein>
    <recommendedName>
        <fullName evidence="8">PKD domain-containing protein</fullName>
    </recommendedName>
</protein>
<keyword evidence="4 6" id="KW-0720">Serine protease</keyword>
<dbReference type="InterPro" id="IPR023828">
    <property type="entry name" value="Peptidase_S8_Ser-AS"/>
</dbReference>
<dbReference type="PROSITE" id="PS51892">
    <property type="entry name" value="SUBTILASE"/>
    <property type="match status" value="1"/>
</dbReference>
<feature type="active site" description="Charge relay system" evidence="5 6">
    <location>
        <position position="208"/>
    </location>
</feature>
<accession>A0A8J7W5T7</accession>
<dbReference type="InterPro" id="IPR010259">
    <property type="entry name" value="S8pro/Inhibitor_I9"/>
</dbReference>
<name>A0A8J7W5T7_9EURY</name>
<dbReference type="GO" id="GO:0006508">
    <property type="term" value="P:proteolysis"/>
    <property type="evidence" value="ECO:0007669"/>
    <property type="project" value="UniProtKB-KW"/>
</dbReference>
<dbReference type="Pfam" id="PF18911">
    <property type="entry name" value="PKD_4"/>
    <property type="match status" value="1"/>
</dbReference>
<dbReference type="GO" id="GO:0004252">
    <property type="term" value="F:serine-type endopeptidase activity"/>
    <property type="evidence" value="ECO:0007669"/>
    <property type="project" value="UniProtKB-UniRule"/>
</dbReference>
<dbReference type="Gene3D" id="2.60.40.10">
    <property type="entry name" value="Immunoglobulins"/>
    <property type="match status" value="1"/>
</dbReference>
<evidence type="ECO:0000256" key="2">
    <source>
        <dbReference type="ARBA" id="ARBA00022670"/>
    </source>
</evidence>
<keyword evidence="2 6" id="KW-0645">Protease</keyword>
<dbReference type="Gene3D" id="2.60.40.680">
    <property type="match status" value="1"/>
</dbReference>
<dbReference type="SUPFAM" id="SSF52743">
    <property type="entry name" value="Subtilisin-like"/>
    <property type="match status" value="2"/>
</dbReference>
<dbReference type="FunFam" id="2.60.40.10:FF:000270">
    <property type="entry name" value="Cell surface protein"/>
    <property type="match status" value="1"/>
</dbReference>
<keyword evidence="3 6" id="KW-0378">Hydrolase</keyword>
<dbReference type="InterPro" id="IPR050131">
    <property type="entry name" value="Peptidase_S8_subtilisin-like"/>
</dbReference>
<dbReference type="EMBL" id="JWHL01000005">
    <property type="protein sequence ID" value="MBR1368849.1"/>
    <property type="molecule type" value="Genomic_DNA"/>
</dbReference>
<dbReference type="Pfam" id="PF00082">
    <property type="entry name" value="Peptidase_S8"/>
    <property type="match status" value="2"/>
</dbReference>
<dbReference type="InterPro" id="IPR036852">
    <property type="entry name" value="Peptidase_S8/S53_dom_sf"/>
</dbReference>
<evidence type="ECO:0000256" key="1">
    <source>
        <dbReference type="ARBA" id="ARBA00011073"/>
    </source>
</evidence>
<dbReference type="Proteomes" id="UP000730161">
    <property type="component" value="Unassembled WGS sequence"/>
</dbReference>
<keyword evidence="10" id="KW-1185">Reference proteome</keyword>
<evidence type="ECO:0000313" key="9">
    <source>
        <dbReference type="EMBL" id="MBR1368849.1"/>
    </source>
</evidence>
<dbReference type="InterPro" id="IPR022398">
    <property type="entry name" value="Peptidase_S8_His-AS"/>
</dbReference>
<feature type="active site" description="Charge relay system" evidence="5 6">
    <location>
        <position position="175"/>
    </location>
</feature>
<dbReference type="Pfam" id="PF20773">
    <property type="entry name" value="InhA-like_MAM"/>
    <property type="match status" value="1"/>
</dbReference>
<dbReference type="InterPro" id="IPR022409">
    <property type="entry name" value="PKD/Chitinase_dom"/>
</dbReference>
<dbReference type="Gene3D" id="3.40.50.200">
    <property type="entry name" value="Peptidase S8/S53 domain"/>
    <property type="match status" value="2"/>
</dbReference>
<feature type="active site" description="Charge relay system" evidence="5 6">
    <location>
        <position position="639"/>
    </location>
</feature>
<dbReference type="InterPro" id="IPR035986">
    <property type="entry name" value="PKD_dom_sf"/>
</dbReference>
<evidence type="ECO:0000256" key="4">
    <source>
        <dbReference type="ARBA" id="ARBA00022825"/>
    </source>
</evidence>
<dbReference type="CDD" id="cd00146">
    <property type="entry name" value="PKD"/>
    <property type="match status" value="1"/>
</dbReference>
<evidence type="ECO:0000256" key="5">
    <source>
        <dbReference type="PIRSR" id="PIRSR615500-1"/>
    </source>
</evidence>
<reference evidence="9" key="1">
    <citation type="submission" date="2014-12" db="EMBL/GenBank/DDBJ databases">
        <authorList>
            <person name="Huang H.-H."/>
            <person name="Chen S.-C."/>
            <person name="Lai M.-C."/>
        </authorList>
    </citation>
    <scope>NUCLEOTIDE SEQUENCE</scope>
    <source>
        <strain evidence="9">K1F9705b</strain>
    </source>
</reference>
<dbReference type="InterPro" id="IPR000601">
    <property type="entry name" value="PKD_dom"/>
</dbReference>
<evidence type="ECO:0000256" key="6">
    <source>
        <dbReference type="PROSITE-ProRule" id="PRU01240"/>
    </source>
</evidence>
<dbReference type="PROSITE" id="PS00136">
    <property type="entry name" value="SUBTILASE_ASP"/>
    <property type="match status" value="1"/>
</dbReference>
<proteinExistence type="inferred from homology"/>
<dbReference type="InterPro" id="IPR015500">
    <property type="entry name" value="Peptidase_S8_subtilisin-rel"/>
</dbReference>
<dbReference type="PROSITE" id="PS00138">
    <property type="entry name" value="SUBTILASE_SER"/>
    <property type="match status" value="1"/>
</dbReference>
<dbReference type="SMART" id="SM00089">
    <property type="entry name" value="PKD"/>
    <property type="match status" value="1"/>
</dbReference>
<evidence type="ECO:0000313" key="10">
    <source>
        <dbReference type="Proteomes" id="UP000730161"/>
    </source>
</evidence>
<gene>
    <name evidence="9" type="ORF">RJ53_04710</name>
</gene>
<dbReference type="SUPFAM" id="SSF49299">
    <property type="entry name" value="PKD domain"/>
    <property type="match status" value="1"/>
</dbReference>
<sequence>MSARSAIIIFALVLLLFVGTGSAAPFSGDSQQVIIVMKEQPAHGAGSAELAMFAAESQRNVVTSLKSMGVGEVRPLWSVNAIAATLTEDQVKQVAARRDVARVVPDRIVTLDLLTKPEKGEREMQFFKPGSAEVEWIDPSHPAEDDIAWGLSWIEAPDVWSNGIDGTGVTVAVVDTGIDSGHPDLAGKIIGWVDLVNDLDEPYDDAGHGTHCAGTVAGTGAGGVYTGVAPGADLIGVKVFDANGSGQTSTIIAGFETAVELGADLISYSGGSRWYDTFSEYVVCESPEGVDISFEVTNDGDGYDPSFILLMGEEAPFADLELTMMRPDGTVYSGVDCDWLSFPNPPGYVMLKFIGDEALPAGNWTLNAAYPSINASNRVWHSGKGDNLDNVLYQRFDYSDYVGVLDSATFEMETWYDIESSWDFGYLEVYNVGTSSWDVILEFTGTGDGVYTANLTEYLWQQDGQYQLSYFDLRLRYETDGSVINAGWYIDWMAIPEIGFYDDASGDTGWEADPEDGWSRTKEEYPVSIEWIVYYTDNGTSLQSQTVDQIVADGVTFVTSTGNDGEFGLRTVSGPATPAAIHVGATGSMQDYIAPYSSRGPVGWGADTIIKPDVVAPGTQVLSASTRDGELYRTMSGTSMACPHVAGVAALLLQVNPDLEPEDIRSILTSTAVDLGPEGPDNDYGYGRVSAWAAVNATEPLAPPVYDGPRLHAGFGYEYLKPGEENVITAIVWNGTPSQDEPVQFLIRAGDDEVLNTTVMTDASGMVTVSFVPTAYEYDYQVTDDHGNVVSGWIYTRNSHSQELLLIDTPWKRYEALQNSTIPVKYTFVDPVTMEPYTGDLRFIFGTWQEEFVNETLTPVNGVIEHEIDGSTISSYYGEMKVSPIADASEVLYVGEVTFFDDDWFKEEIQPVVSRAAPKSTTPVLVKRYSPLNATPAPDETRELPIIWLSEADVRSLSAEYPVEMHRLLEGEVEQMTPGYRDLLAEIENLQMDFITVPYLLKNGIGKADIPVPEGAYLGIVIAGSDFYGESGVNSEMMGSIALIIVDLWPFTHHPVAPDTIPSQAISIRGDWAGGFSSDQKSIVPGTEMNVTCQLWNPETGEPVAGTVYLYTSDQSAVVTTGADGYGYASLPVDIRFEGEWSGNGIQVIGISGDAYAYTYVYPPYEWPVMTGEYIPGGDDGILMGDVTIIDQAGDPIPMPGIFEVSRQDVKTGWDSDHGYRQAATIHSESITGDGEFAAALPFGSYLITLDMKDYFYRGNYSQGNWWSYSMFIGATPLVVENPPPLFVEQAGLVDVTVRMTDGRAGVPVYLTYDSVGPYAYYEELPSLFSEYGGVDVTTTGADGAATLKMYIPENGYLYWEIGGGTPDHVFTTLSGYSVQSVGPEPVAPTANFVGVPATGTAPLTIRFSDTSTGTPTSWEWNFGDGTTSTDRHPVKLYGTPGQYNVTLTVTNEQGSDTITKEGYITVHVPSRVQVGDLDIATGMNRTTGISVEQIQGAIAFGVNLTFDQTLVELVEITPNASVADDLYQLIYDIDNTTGRADISMTLTRERDFIDLTGIIDIRFEAGQKVGAAPIEITGAEWSPDTFAYEIFRIQEDGDLSVHLRGDFNRNDRIDIGDVSKVAWMVAGLTTEDPEADFDNSGSVDGNDAAKIAYFYVGKINDL</sequence>
<dbReference type="PROSITE" id="PS00137">
    <property type="entry name" value="SUBTILASE_HIS"/>
    <property type="match status" value="1"/>
</dbReference>
<evidence type="ECO:0000256" key="7">
    <source>
        <dbReference type="RuleBase" id="RU003355"/>
    </source>
</evidence>
<comment type="caution">
    <text evidence="9">The sequence shown here is derived from an EMBL/GenBank/DDBJ whole genome shotgun (WGS) entry which is preliminary data.</text>
</comment>
<dbReference type="GO" id="GO:0000272">
    <property type="term" value="P:polysaccharide catabolic process"/>
    <property type="evidence" value="ECO:0007669"/>
    <property type="project" value="InterPro"/>
</dbReference>
<feature type="domain" description="PKD" evidence="8">
    <location>
        <begin position="1389"/>
        <end position="1472"/>
    </location>
</feature>
<dbReference type="PANTHER" id="PTHR43806:SF11">
    <property type="entry name" value="CEREVISIN-RELATED"/>
    <property type="match status" value="1"/>
</dbReference>
<organism evidence="9 10">
    <name type="scientific">Methanocalculus chunghsingensis</name>
    <dbReference type="NCBI Taxonomy" id="156457"/>
    <lineage>
        <taxon>Archaea</taxon>
        <taxon>Methanobacteriati</taxon>
        <taxon>Methanobacteriota</taxon>
        <taxon>Stenosarchaea group</taxon>
        <taxon>Methanomicrobia</taxon>
        <taxon>Methanomicrobiales</taxon>
        <taxon>Methanocalculaceae</taxon>
        <taxon>Methanocalculus</taxon>
    </lineage>
</organism>
<dbReference type="RefSeq" id="WP_281412423.1">
    <property type="nucleotide sequence ID" value="NZ_JWHL01000005.1"/>
</dbReference>
<dbReference type="PANTHER" id="PTHR43806">
    <property type="entry name" value="PEPTIDASE S8"/>
    <property type="match status" value="1"/>
</dbReference>
<dbReference type="InterPro" id="IPR000209">
    <property type="entry name" value="Peptidase_S8/S53_dom"/>
</dbReference>
<dbReference type="InterPro" id="IPR023827">
    <property type="entry name" value="Peptidase_S8_Asp-AS"/>
</dbReference>
<dbReference type="PROSITE" id="PS50093">
    <property type="entry name" value="PKD"/>
    <property type="match status" value="1"/>
</dbReference>
<dbReference type="Gene3D" id="1.10.1330.10">
    <property type="entry name" value="Dockerin domain"/>
    <property type="match status" value="1"/>
</dbReference>
<dbReference type="Pfam" id="PF05922">
    <property type="entry name" value="Inhibitor_I9"/>
    <property type="match status" value="1"/>
</dbReference>
<dbReference type="InterPro" id="IPR036439">
    <property type="entry name" value="Dockerin_dom_sf"/>
</dbReference>
<comment type="similarity">
    <text evidence="1 6 7">Belongs to the peptidase S8 family.</text>
</comment>
<evidence type="ECO:0000256" key="3">
    <source>
        <dbReference type="ARBA" id="ARBA00022801"/>
    </source>
</evidence>
<dbReference type="PRINTS" id="PR00723">
    <property type="entry name" value="SUBTILISIN"/>
</dbReference>